<protein>
    <submittedName>
        <fullName evidence="1">Uncharacterized protein</fullName>
    </submittedName>
</protein>
<reference evidence="1" key="1">
    <citation type="submission" date="2020-08" db="EMBL/GenBank/DDBJ databases">
        <title>Spodoptera exigua strain:BAW_Kor-Di-RS1 Genome sequencing and assembly.</title>
        <authorList>
            <person name="Kim J."/>
            <person name="Nam H.Y."/>
            <person name="Kwon M."/>
            <person name="Choi J.H."/>
            <person name="Cho S.R."/>
            <person name="Kim G.-H."/>
        </authorList>
    </citation>
    <scope>NUCLEOTIDE SEQUENCE</scope>
    <source>
        <strain evidence="1">BAW_Kor-Di-RS1</strain>
        <tissue evidence="1">Whole-body</tissue>
    </source>
</reference>
<gene>
    <name evidence="1" type="ORF">HW555_013594</name>
</gene>
<keyword evidence="2" id="KW-1185">Reference proteome</keyword>
<proteinExistence type="predicted"/>
<comment type="caution">
    <text evidence="1">The sequence shown here is derived from an EMBL/GenBank/DDBJ whole genome shotgun (WGS) entry which is preliminary data.</text>
</comment>
<dbReference type="AlphaFoldDB" id="A0A835G331"/>
<name>A0A835G331_SPOEX</name>
<sequence length="132" mass="14363">MFWSESWLEPVGEGDPDDGGGGGVVDHCCGGGGLAVVYPEHAGVEYIYLATGCSFADLHYGYRLGKSTIIKIVEQSGLSMSHMAGRFWISSINKSVSKCSVSIFGEICVHSTQKRAFKCTTKWRLMYLEARG</sequence>
<accession>A0A835G331</accession>
<organism evidence="1 2">
    <name type="scientific">Spodoptera exigua</name>
    <name type="common">Beet armyworm</name>
    <name type="synonym">Noctua fulgens</name>
    <dbReference type="NCBI Taxonomy" id="7107"/>
    <lineage>
        <taxon>Eukaryota</taxon>
        <taxon>Metazoa</taxon>
        <taxon>Ecdysozoa</taxon>
        <taxon>Arthropoda</taxon>
        <taxon>Hexapoda</taxon>
        <taxon>Insecta</taxon>
        <taxon>Pterygota</taxon>
        <taxon>Neoptera</taxon>
        <taxon>Endopterygota</taxon>
        <taxon>Lepidoptera</taxon>
        <taxon>Glossata</taxon>
        <taxon>Ditrysia</taxon>
        <taxon>Noctuoidea</taxon>
        <taxon>Noctuidae</taxon>
        <taxon>Amphipyrinae</taxon>
        <taxon>Spodoptera</taxon>
    </lineage>
</organism>
<evidence type="ECO:0000313" key="1">
    <source>
        <dbReference type="EMBL" id="KAF9405812.1"/>
    </source>
</evidence>
<evidence type="ECO:0000313" key="2">
    <source>
        <dbReference type="Proteomes" id="UP000648187"/>
    </source>
</evidence>
<dbReference type="Proteomes" id="UP000648187">
    <property type="component" value="Unassembled WGS sequence"/>
</dbReference>
<dbReference type="EMBL" id="JACKWZ010000676">
    <property type="protein sequence ID" value="KAF9405812.1"/>
    <property type="molecule type" value="Genomic_DNA"/>
</dbReference>